<keyword evidence="1 5" id="KW-0489">Methyltransferase</keyword>
<feature type="binding site" evidence="5">
    <location>
        <position position="160"/>
    </location>
    <ligand>
        <name>S-adenosyl-L-methionine</name>
        <dbReference type="ChEBI" id="CHEBI:59789"/>
    </ligand>
</feature>
<dbReference type="GO" id="GO:0032259">
    <property type="term" value="P:methylation"/>
    <property type="evidence" value="ECO:0007669"/>
    <property type="project" value="UniProtKB-KW"/>
</dbReference>
<feature type="domain" description="Release factor glutamine methyltransferase N-terminal" evidence="7">
    <location>
        <begin position="31"/>
        <end position="76"/>
    </location>
</feature>
<dbReference type="NCBIfam" id="TIGR00536">
    <property type="entry name" value="hemK_fam"/>
    <property type="match status" value="1"/>
</dbReference>
<organism evidence="8 9">
    <name type="scientific">Psychrobacter frigidicola</name>
    <dbReference type="NCBI Taxonomy" id="45611"/>
    <lineage>
        <taxon>Bacteria</taxon>
        <taxon>Pseudomonadati</taxon>
        <taxon>Pseudomonadota</taxon>
        <taxon>Gammaproteobacteria</taxon>
        <taxon>Moraxellales</taxon>
        <taxon>Moraxellaceae</taxon>
        <taxon>Psychrobacter</taxon>
    </lineage>
</organism>
<dbReference type="GO" id="GO:0003676">
    <property type="term" value="F:nucleic acid binding"/>
    <property type="evidence" value="ECO:0007669"/>
    <property type="project" value="InterPro"/>
</dbReference>
<protein>
    <recommendedName>
        <fullName evidence="5">Release factor glutamine methyltransferase</fullName>
        <shortName evidence="5">RF MTase</shortName>
        <ecNumber evidence="5">2.1.1.297</ecNumber>
    </recommendedName>
    <alternativeName>
        <fullName evidence="5">N5-glutamine methyltransferase PrmC</fullName>
    </alternativeName>
    <alternativeName>
        <fullName evidence="5">Protein-(glutamine-N5) MTase PrmC</fullName>
    </alternativeName>
    <alternativeName>
        <fullName evidence="5">Protein-glutamine N-methyltransferase PrmC</fullName>
    </alternativeName>
</protein>
<feature type="binding site" evidence="5">
    <location>
        <begin position="129"/>
        <end position="133"/>
    </location>
    <ligand>
        <name>S-adenosyl-L-methionine</name>
        <dbReference type="ChEBI" id="CHEBI:59789"/>
    </ligand>
</feature>
<feature type="binding site" evidence="5">
    <location>
        <position position="188"/>
    </location>
    <ligand>
        <name>S-adenosyl-L-methionine</name>
        <dbReference type="ChEBI" id="CHEBI:59789"/>
    </ligand>
</feature>
<sequence length="299" mass="32968">MTTATVQQIKKQVASIATDAGIPHFWLTDWLLYVLDKPSAFLITEESYQLTDSEFDQFNAGVTKMQQGTPLAYLTGQQAFWSLDFKVNEHTLIPRPDTEVLVEQVLEWIKAQDGFGTKNEYPKRLLDLGTGSGCIAISLAHELANNSHNKKDNWQVVAVDFSVAALEVARHNGTANKIANIEFVQSSWYSELSTDTAQLFDIIVSNPPYIDEADAHLAGLLAEPISALSAPNHGLADIEHIIEQAPQYLRTGGLLAIEHGFDQGTAVRQLFIDNGFEAVQTVQDFGGNERVTLGQLLNK</sequence>
<dbReference type="InterPro" id="IPR040758">
    <property type="entry name" value="PrmC_N"/>
</dbReference>
<comment type="function">
    <text evidence="5">Methylates the class 1 translation termination release factors RF1/PrfA and RF2/PrfB on the glutamine residue of the universally conserved GGQ motif.</text>
</comment>
<evidence type="ECO:0000256" key="1">
    <source>
        <dbReference type="ARBA" id="ARBA00022603"/>
    </source>
</evidence>
<keyword evidence="9" id="KW-1185">Reference proteome</keyword>
<dbReference type="InterPro" id="IPR004556">
    <property type="entry name" value="HemK-like"/>
</dbReference>
<dbReference type="InterPro" id="IPR025714">
    <property type="entry name" value="Methyltranfer_dom"/>
</dbReference>
<dbReference type="SUPFAM" id="SSF53335">
    <property type="entry name" value="S-adenosyl-L-methionine-dependent methyltransferases"/>
    <property type="match status" value="1"/>
</dbReference>
<dbReference type="PROSITE" id="PS00092">
    <property type="entry name" value="N6_MTASE"/>
    <property type="match status" value="1"/>
</dbReference>
<proteinExistence type="inferred from homology"/>
<evidence type="ECO:0000256" key="2">
    <source>
        <dbReference type="ARBA" id="ARBA00022679"/>
    </source>
</evidence>
<dbReference type="Pfam" id="PF17827">
    <property type="entry name" value="PrmC_N"/>
    <property type="match status" value="1"/>
</dbReference>
<comment type="catalytic activity">
    <reaction evidence="4 5">
        <text>L-glutaminyl-[peptide chain release factor] + S-adenosyl-L-methionine = N(5)-methyl-L-glutaminyl-[peptide chain release factor] + S-adenosyl-L-homocysteine + H(+)</text>
        <dbReference type="Rhea" id="RHEA:42896"/>
        <dbReference type="Rhea" id="RHEA-COMP:10271"/>
        <dbReference type="Rhea" id="RHEA-COMP:10272"/>
        <dbReference type="ChEBI" id="CHEBI:15378"/>
        <dbReference type="ChEBI" id="CHEBI:30011"/>
        <dbReference type="ChEBI" id="CHEBI:57856"/>
        <dbReference type="ChEBI" id="CHEBI:59789"/>
        <dbReference type="ChEBI" id="CHEBI:61891"/>
        <dbReference type="EC" id="2.1.1.297"/>
    </reaction>
</comment>
<dbReference type="Gene3D" id="3.40.50.150">
    <property type="entry name" value="Vaccinia Virus protein VP39"/>
    <property type="match status" value="1"/>
</dbReference>
<dbReference type="EMBL" id="VORZ01000001">
    <property type="protein sequence ID" value="TXD97938.1"/>
    <property type="molecule type" value="Genomic_DNA"/>
</dbReference>
<evidence type="ECO:0000259" key="6">
    <source>
        <dbReference type="Pfam" id="PF13847"/>
    </source>
</evidence>
<reference evidence="8 9" key="1">
    <citation type="submission" date="2019-08" db="EMBL/GenBank/DDBJ databases">
        <title>Genome sequence of Psychrobacter frigidicola ACAM304 (type strain).</title>
        <authorList>
            <person name="Bowman J.P."/>
        </authorList>
    </citation>
    <scope>NUCLEOTIDE SEQUENCE [LARGE SCALE GENOMIC DNA]</scope>
    <source>
        <strain evidence="8 9">ACAM 304</strain>
    </source>
</reference>
<keyword evidence="3 5" id="KW-0949">S-adenosyl-L-methionine</keyword>
<evidence type="ECO:0000313" key="8">
    <source>
        <dbReference type="EMBL" id="TXD97938.1"/>
    </source>
</evidence>
<feature type="domain" description="Methyltransferase" evidence="6">
    <location>
        <begin position="124"/>
        <end position="259"/>
    </location>
</feature>
<evidence type="ECO:0000259" key="7">
    <source>
        <dbReference type="Pfam" id="PF17827"/>
    </source>
</evidence>
<feature type="binding site" evidence="5">
    <location>
        <position position="206"/>
    </location>
    <ligand>
        <name>S-adenosyl-L-methionine</name>
        <dbReference type="ChEBI" id="CHEBI:59789"/>
    </ligand>
</feature>
<dbReference type="FunFam" id="3.40.50.150:FF:000053">
    <property type="entry name" value="Release factor glutamine methyltransferase"/>
    <property type="match status" value="1"/>
</dbReference>
<comment type="caution">
    <text evidence="8">The sequence shown here is derived from an EMBL/GenBank/DDBJ whole genome shotgun (WGS) entry which is preliminary data.</text>
</comment>
<evidence type="ECO:0000256" key="5">
    <source>
        <dbReference type="HAMAP-Rule" id="MF_02126"/>
    </source>
</evidence>
<dbReference type="PANTHER" id="PTHR18895">
    <property type="entry name" value="HEMK METHYLTRANSFERASE"/>
    <property type="match status" value="1"/>
</dbReference>
<dbReference type="Pfam" id="PF13847">
    <property type="entry name" value="Methyltransf_31"/>
    <property type="match status" value="1"/>
</dbReference>
<name>A0A5C7A498_9GAMM</name>
<dbReference type="InterPro" id="IPR019874">
    <property type="entry name" value="RF_methyltr_PrmC"/>
</dbReference>
<evidence type="ECO:0000256" key="3">
    <source>
        <dbReference type="ARBA" id="ARBA00022691"/>
    </source>
</evidence>
<dbReference type="AlphaFoldDB" id="A0A5C7A498"/>
<dbReference type="OrthoDB" id="9800643at2"/>
<dbReference type="EC" id="2.1.1.297" evidence="5"/>
<dbReference type="Proteomes" id="UP000321903">
    <property type="component" value="Unassembled WGS sequence"/>
</dbReference>
<dbReference type="HAMAP" id="MF_02126">
    <property type="entry name" value="RF_methyltr_PrmC"/>
    <property type="match status" value="1"/>
</dbReference>
<dbReference type="NCBIfam" id="TIGR03534">
    <property type="entry name" value="RF_mod_PrmC"/>
    <property type="match status" value="1"/>
</dbReference>
<dbReference type="InterPro" id="IPR002052">
    <property type="entry name" value="DNA_methylase_N6_adenine_CS"/>
</dbReference>
<dbReference type="CDD" id="cd02440">
    <property type="entry name" value="AdoMet_MTases"/>
    <property type="match status" value="1"/>
</dbReference>
<feature type="binding site" evidence="5">
    <location>
        <begin position="206"/>
        <end position="209"/>
    </location>
    <ligand>
        <name>substrate</name>
    </ligand>
</feature>
<dbReference type="RefSeq" id="WP_147221918.1">
    <property type="nucleotide sequence ID" value="NZ_CAJGYY010000001.1"/>
</dbReference>
<evidence type="ECO:0000313" key="9">
    <source>
        <dbReference type="Proteomes" id="UP000321903"/>
    </source>
</evidence>
<accession>A0A5C7A498</accession>
<keyword evidence="2 5" id="KW-0808">Transferase</keyword>
<dbReference type="InterPro" id="IPR050320">
    <property type="entry name" value="N5-glutamine_MTase"/>
</dbReference>
<dbReference type="GO" id="GO:0102559">
    <property type="term" value="F:peptide chain release factor N(5)-glutamine methyltransferase activity"/>
    <property type="evidence" value="ECO:0007669"/>
    <property type="project" value="UniProtKB-EC"/>
</dbReference>
<dbReference type="Gene3D" id="1.10.8.10">
    <property type="entry name" value="DNA helicase RuvA subunit, C-terminal domain"/>
    <property type="match status" value="1"/>
</dbReference>
<evidence type="ECO:0000256" key="4">
    <source>
        <dbReference type="ARBA" id="ARBA00048391"/>
    </source>
</evidence>
<dbReference type="InterPro" id="IPR029063">
    <property type="entry name" value="SAM-dependent_MTases_sf"/>
</dbReference>
<gene>
    <name evidence="5 8" type="primary">prmC</name>
    <name evidence="8" type="ORF">ES754_02985</name>
</gene>
<comment type="similarity">
    <text evidence="5">Belongs to the protein N5-glutamine methyltransferase family. PrmC subfamily.</text>
</comment>
<dbReference type="PANTHER" id="PTHR18895:SF74">
    <property type="entry name" value="MTRF1L RELEASE FACTOR GLUTAMINE METHYLTRANSFERASE"/>
    <property type="match status" value="1"/>
</dbReference>